<proteinExistence type="predicted"/>
<keyword evidence="3" id="KW-0378">Hydrolase</keyword>
<dbReference type="Proteomes" id="UP000612585">
    <property type="component" value="Unassembled WGS sequence"/>
</dbReference>
<reference evidence="3" key="1">
    <citation type="submission" date="2021-01" db="EMBL/GenBank/DDBJ databases">
        <title>Whole genome shotgun sequence of Virgisporangium aurantiacum NBRC 16421.</title>
        <authorList>
            <person name="Komaki H."/>
            <person name="Tamura T."/>
        </authorList>
    </citation>
    <scope>NUCLEOTIDE SEQUENCE</scope>
    <source>
        <strain evidence="3">NBRC 16421</strain>
    </source>
</reference>
<evidence type="ECO:0000313" key="3">
    <source>
        <dbReference type="EMBL" id="GIJ63998.1"/>
    </source>
</evidence>
<accession>A0A8J3ZM04</accession>
<comment type="caution">
    <text evidence="3">The sequence shown here is derived from an EMBL/GenBank/DDBJ whole genome shotgun (WGS) entry which is preliminary data.</text>
</comment>
<dbReference type="InterPro" id="IPR029058">
    <property type="entry name" value="AB_hydrolase_fold"/>
</dbReference>
<dbReference type="InterPro" id="IPR000073">
    <property type="entry name" value="AB_hydrolase_1"/>
</dbReference>
<dbReference type="PANTHER" id="PTHR43194:SF5">
    <property type="entry name" value="PIMELOYL-[ACYL-CARRIER PROTEIN] METHYL ESTER ESTERASE"/>
    <property type="match status" value="1"/>
</dbReference>
<feature type="region of interest" description="Disordered" evidence="1">
    <location>
        <begin position="286"/>
        <end position="311"/>
    </location>
</feature>
<dbReference type="GO" id="GO:0016787">
    <property type="term" value="F:hydrolase activity"/>
    <property type="evidence" value="ECO:0007669"/>
    <property type="project" value="UniProtKB-KW"/>
</dbReference>
<organism evidence="3 4">
    <name type="scientific">Virgisporangium aurantiacum</name>
    <dbReference type="NCBI Taxonomy" id="175570"/>
    <lineage>
        <taxon>Bacteria</taxon>
        <taxon>Bacillati</taxon>
        <taxon>Actinomycetota</taxon>
        <taxon>Actinomycetes</taxon>
        <taxon>Micromonosporales</taxon>
        <taxon>Micromonosporaceae</taxon>
        <taxon>Virgisporangium</taxon>
    </lineage>
</organism>
<dbReference type="PRINTS" id="PR00111">
    <property type="entry name" value="ABHYDROLASE"/>
</dbReference>
<gene>
    <name evidence="3" type="ORF">Vau01_115140</name>
</gene>
<evidence type="ECO:0000313" key="4">
    <source>
        <dbReference type="Proteomes" id="UP000612585"/>
    </source>
</evidence>
<dbReference type="SUPFAM" id="SSF53474">
    <property type="entry name" value="alpha/beta-Hydrolases"/>
    <property type="match status" value="1"/>
</dbReference>
<feature type="domain" description="AB hydrolase-1" evidence="2">
    <location>
        <begin position="68"/>
        <end position="167"/>
    </location>
</feature>
<dbReference type="AlphaFoldDB" id="A0A8J3ZM04"/>
<dbReference type="Pfam" id="PF00561">
    <property type="entry name" value="Abhydrolase_1"/>
    <property type="match status" value="1"/>
</dbReference>
<dbReference type="PANTHER" id="PTHR43194">
    <property type="entry name" value="HYDROLASE ALPHA/BETA FOLD FAMILY"/>
    <property type="match status" value="1"/>
</dbReference>
<evidence type="ECO:0000256" key="1">
    <source>
        <dbReference type="SAM" id="MobiDB-lite"/>
    </source>
</evidence>
<sequence length="311" mass="33705">MISPLPYDVLPSRRNRQQPGRLSRQERRSALAAPADADGFTSGWHRVGARRLHVRQRLAGGSTALPCVLLHGLAVSHRYLIPTARCLRQRDVYVPDMLGFGLSDKPAAVLNVAQHAQVLATWLDSLGTPAAVLGNSFGCQVAVELASRRPDLVAALILVGPTTDPRAASIPAQLGRLIRDLPGEDWRQAPILYADIRDAGARRIVNTLRHAVGDRIDTKLPGCHMPTLLVRGARDRIAPQSWLEHAAALTPDARTLVIEEAAHNAVTTAGPELATAVDTFLARTNATHRTHPTGRKDLEVTGASPDRQLRH</sequence>
<dbReference type="InterPro" id="IPR050228">
    <property type="entry name" value="Carboxylesterase_BioH"/>
</dbReference>
<dbReference type="EMBL" id="BOPG01000105">
    <property type="protein sequence ID" value="GIJ63998.1"/>
    <property type="molecule type" value="Genomic_DNA"/>
</dbReference>
<dbReference type="RefSeq" id="WP_239152905.1">
    <property type="nucleotide sequence ID" value="NZ_BOPG01000105.1"/>
</dbReference>
<dbReference type="Gene3D" id="3.40.50.1820">
    <property type="entry name" value="alpha/beta hydrolase"/>
    <property type="match status" value="1"/>
</dbReference>
<evidence type="ECO:0000259" key="2">
    <source>
        <dbReference type="Pfam" id="PF00561"/>
    </source>
</evidence>
<feature type="region of interest" description="Disordered" evidence="1">
    <location>
        <begin position="1"/>
        <end position="35"/>
    </location>
</feature>
<name>A0A8J3ZM04_9ACTN</name>
<protein>
    <submittedName>
        <fullName evidence="3">Alpha/beta hydrolase</fullName>
    </submittedName>
</protein>
<keyword evidence="4" id="KW-1185">Reference proteome</keyword>